<protein>
    <submittedName>
        <fullName evidence="1">Uncharacterized protein</fullName>
    </submittedName>
</protein>
<comment type="caution">
    <text evidence="1">The sequence shown here is derived from an EMBL/GenBank/DDBJ whole genome shotgun (WGS) entry which is preliminary data.</text>
</comment>
<dbReference type="EMBL" id="CBLX010000024">
    <property type="protein sequence ID" value="CDG40841.1"/>
    <property type="molecule type" value="Genomic_DNA"/>
</dbReference>
<evidence type="ECO:0000313" key="2">
    <source>
        <dbReference type="Proteomes" id="UP000027583"/>
    </source>
</evidence>
<organism evidence="1 2">
    <name type="scientific">Asaia bogorensis</name>
    <dbReference type="NCBI Taxonomy" id="91915"/>
    <lineage>
        <taxon>Bacteria</taxon>
        <taxon>Pseudomonadati</taxon>
        <taxon>Pseudomonadota</taxon>
        <taxon>Alphaproteobacteria</taxon>
        <taxon>Acetobacterales</taxon>
        <taxon>Acetobacteraceae</taxon>
        <taxon>Asaia</taxon>
    </lineage>
</organism>
<dbReference type="Proteomes" id="UP000027583">
    <property type="component" value="Unassembled WGS sequence"/>
</dbReference>
<reference evidence="1 2" key="1">
    <citation type="journal article" date="2014" name="Genome Biol. Evol.">
        <title>Acetic acid bacteria genomes reveal functional traits for adaptation to life in insect guts.</title>
        <authorList>
            <person name="Chouaia B."/>
            <person name="Gaiarsa S."/>
            <person name="Crotti E."/>
            <person name="Comandatore F."/>
            <person name="Degli Esposti M."/>
            <person name="Ricci I."/>
            <person name="Alma A."/>
            <person name="Favia G."/>
            <person name="Bandi C."/>
            <person name="Daffonchio D."/>
        </authorList>
    </citation>
    <scope>NUCLEOTIDE SEQUENCE [LARGE SCALE GENOMIC DNA]</scope>
    <source>
        <strain evidence="1 2">SF2.1</strain>
    </source>
</reference>
<evidence type="ECO:0000313" key="1">
    <source>
        <dbReference type="EMBL" id="CDG40841.1"/>
    </source>
</evidence>
<reference evidence="1 2" key="2">
    <citation type="journal article" date="2014" name="PLoS ONE">
        <title>Evolution of mitochondria reconstructed from the energy metabolism of living bacteria.</title>
        <authorList>
            <person name="Degli Esposti M."/>
            <person name="Chouaia B."/>
            <person name="Comandatore F."/>
            <person name="Crotti E."/>
            <person name="Sassera D."/>
            <person name="Lievens P.M."/>
            <person name="Daffonchio D."/>
            <person name="Bandi C."/>
        </authorList>
    </citation>
    <scope>NUCLEOTIDE SEQUENCE [LARGE SCALE GENOMIC DNA]</scope>
    <source>
        <strain evidence="1 2">SF2.1</strain>
    </source>
</reference>
<accession>A0A060QLK8</accession>
<name>A0A060QLK8_9PROT</name>
<gene>
    <name evidence="1" type="ORF">ASAP_2796</name>
</gene>
<proteinExistence type="predicted"/>
<dbReference type="AlphaFoldDB" id="A0A060QLK8"/>
<sequence length="159" mass="16536">MSTDRGGLTGYAGVGLRAHVRRIVGVMPLSPASGTGPKGSSFGAVARQLPHPVIRLPSGLRERGISAMRLPVSGDGDLAVLPPFSLPGAKGSSVGNGAGRTGHLQHEEGWAAAERSSQRDGQYLPILTSMSRALSMRSYGAMIDEIATPQYPNMSIGLM</sequence>